<dbReference type="CDD" id="cd17541">
    <property type="entry name" value="REC_CheB-like"/>
    <property type="match status" value="1"/>
</dbReference>
<dbReference type="OrthoDB" id="9793421at2"/>
<comment type="subcellular location">
    <subcellularLocation>
        <location evidence="5">Cytoplasm</location>
    </subcellularLocation>
</comment>
<feature type="active site" evidence="5 6">
    <location>
        <position position="182"/>
    </location>
</feature>
<comment type="domain">
    <text evidence="5">Contains a C-terminal catalytic domain, and an N-terminal region which modulates catalytic activity.</text>
</comment>
<reference evidence="11 12" key="1">
    <citation type="submission" date="2018-11" db="EMBL/GenBank/DDBJ databases">
        <title>Sequencing the genomes of 1000 actinobacteria strains.</title>
        <authorList>
            <person name="Klenk H.-P."/>
        </authorList>
    </citation>
    <scope>NUCLEOTIDE SEQUENCE [LARGE SCALE GENOMIC DNA]</scope>
    <source>
        <strain evidence="11 12">DSM 43634</strain>
    </source>
</reference>
<feature type="domain" description="CheB-type methylesterase" evidence="10">
    <location>
        <begin position="170"/>
        <end position="363"/>
    </location>
</feature>
<keyword evidence="1 5" id="KW-0963">Cytoplasm</keyword>
<comment type="similarity">
    <text evidence="5">Belongs to the CheB family.</text>
</comment>
<evidence type="ECO:0000259" key="10">
    <source>
        <dbReference type="PROSITE" id="PS50122"/>
    </source>
</evidence>
<dbReference type="EMBL" id="RJKL01000001">
    <property type="protein sequence ID" value="ROP34339.1"/>
    <property type="molecule type" value="Genomic_DNA"/>
</dbReference>
<proteinExistence type="inferred from homology"/>
<dbReference type="SMART" id="SM00448">
    <property type="entry name" value="REC"/>
    <property type="match status" value="1"/>
</dbReference>
<dbReference type="EC" id="3.1.1.61" evidence="5"/>
<keyword evidence="3 5" id="KW-0378">Hydrolase</keyword>
<dbReference type="PANTHER" id="PTHR42872">
    <property type="entry name" value="PROTEIN-GLUTAMATE METHYLESTERASE/PROTEIN-GLUTAMINE GLUTAMINASE"/>
    <property type="match status" value="1"/>
</dbReference>
<organism evidence="11 12">
    <name type="scientific">Couchioplanes caeruleus</name>
    <dbReference type="NCBI Taxonomy" id="56438"/>
    <lineage>
        <taxon>Bacteria</taxon>
        <taxon>Bacillati</taxon>
        <taxon>Actinomycetota</taxon>
        <taxon>Actinomycetes</taxon>
        <taxon>Micromonosporales</taxon>
        <taxon>Micromonosporaceae</taxon>
        <taxon>Couchioplanes</taxon>
    </lineage>
</organism>
<dbReference type="EC" id="3.5.1.44" evidence="5"/>
<feature type="active site" evidence="5 6">
    <location>
        <position position="305"/>
    </location>
</feature>
<dbReference type="SUPFAM" id="SSF52172">
    <property type="entry name" value="CheY-like"/>
    <property type="match status" value="1"/>
</dbReference>
<evidence type="ECO:0000256" key="1">
    <source>
        <dbReference type="ARBA" id="ARBA00022490"/>
    </source>
</evidence>
<accession>A0A3N1GVR0</accession>
<dbReference type="GO" id="GO:0050568">
    <property type="term" value="F:protein-glutamine glutaminase activity"/>
    <property type="evidence" value="ECO:0007669"/>
    <property type="project" value="UniProtKB-UniRule"/>
</dbReference>
<dbReference type="AlphaFoldDB" id="A0A3N1GVR0"/>
<dbReference type="PROSITE" id="PS50110">
    <property type="entry name" value="RESPONSE_REGULATORY"/>
    <property type="match status" value="1"/>
</dbReference>
<comment type="PTM">
    <text evidence="5">Phosphorylated by CheA. Phosphorylation of the N-terminal regulatory domain activates the methylesterase activity.</text>
</comment>
<dbReference type="Pfam" id="PF01339">
    <property type="entry name" value="CheB_methylest"/>
    <property type="match status" value="1"/>
</dbReference>
<dbReference type="CDD" id="cd16432">
    <property type="entry name" value="CheB_Rec"/>
    <property type="match status" value="1"/>
</dbReference>
<keyword evidence="2 5" id="KW-0145">Chemotaxis</keyword>
<evidence type="ECO:0000256" key="4">
    <source>
        <dbReference type="ARBA" id="ARBA00048267"/>
    </source>
</evidence>
<dbReference type="Gene3D" id="3.40.50.2300">
    <property type="match status" value="1"/>
</dbReference>
<evidence type="ECO:0000313" key="12">
    <source>
        <dbReference type="Proteomes" id="UP000271683"/>
    </source>
</evidence>
<dbReference type="RefSeq" id="WP_123678719.1">
    <property type="nucleotide sequence ID" value="NZ_RJKL01000001.1"/>
</dbReference>
<keyword evidence="5 7" id="KW-0597">Phosphoprotein</keyword>
<evidence type="ECO:0000256" key="5">
    <source>
        <dbReference type="HAMAP-Rule" id="MF_00099"/>
    </source>
</evidence>
<dbReference type="InterPro" id="IPR008248">
    <property type="entry name" value="CheB-like"/>
</dbReference>
<feature type="modified residue" description="4-aspartylphosphate" evidence="5 7">
    <location>
        <position position="54"/>
    </location>
</feature>
<protein>
    <recommendedName>
        <fullName evidence="5">Protein-glutamate methylesterase/protein-glutamine glutaminase</fullName>
        <ecNumber evidence="5">3.1.1.61</ecNumber>
        <ecNumber evidence="5">3.5.1.44</ecNumber>
    </recommendedName>
</protein>
<evidence type="ECO:0000259" key="9">
    <source>
        <dbReference type="PROSITE" id="PS50110"/>
    </source>
</evidence>
<dbReference type="NCBIfam" id="NF001965">
    <property type="entry name" value="PRK00742.1"/>
    <property type="match status" value="1"/>
</dbReference>
<dbReference type="HAMAP" id="MF_00099">
    <property type="entry name" value="CheB_chemtxs"/>
    <property type="match status" value="1"/>
</dbReference>
<dbReference type="PANTHER" id="PTHR42872:SF6">
    <property type="entry name" value="PROTEIN-GLUTAMATE METHYLESTERASE_PROTEIN-GLUTAMINE GLUTAMINASE"/>
    <property type="match status" value="1"/>
</dbReference>
<comment type="catalytic activity">
    <reaction evidence="4 5">
        <text>[protein]-L-glutamate 5-O-methyl ester + H2O = L-glutamyl-[protein] + methanol + H(+)</text>
        <dbReference type="Rhea" id="RHEA:23236"/>
        <dbReference type="Rhea" id="RHEA-COMP:10208"/>
        <dbReference type="Rhea" id="RHEA-COMP:10311"/>
        <dbReference type="ChEBI" id="CHEBI:15377"/>
        <dbReference type="ChEBI" id="CHEBI:15378"/>
        <dbReference type="ChEBI" id="CHEBI:17790"/>
        <dbReference type="ChEBI" id="CHEBI:29973"/>
        <dbReference type="ChEBI" id="CHEBI:82795"/>
        <dbReference type="EC" id="3.1.1.61"/>
    </reaction>
</comment>
<evidence type="ECO:0000256" key="3">
    <source>
        <dbReference type="ARBA" id="ARBA00022801"/>
    </source>
</evidence>
<dbReference type="SUPFAM" id="SSF52738">
    <property type="entry name" value="Methylesterase CheB, C-terminal domain"/>
    <property type="match status" value="1"/>
</dbReference>
<feature type="active site" evidence="5 6">
    <location>
        <position position="209"/>
    </location>
</feature>
<dbReference type="GO" id="GO:0005737">
    <property type="term" value="C:cytoplasm"/>
    <property type="evidence" value="ECO:0007669"/>
    <property type="project" value="UniProtKB-SubCell"/>
</dbReference>
<evidence type="ECO:0000256" key="8">
    <source>
        <dbReference type="SAM" id="MobiDB-lite"/>
    </source>
</evidence>
<dbReference type="GO" id="GO:0000156">
    <property type="term" value="F:phosphorelay response regulator activity"/>
    <property type="evidence" value="ECO:0007669"/>
    <property type="project" value="InterPro"/>
</dbReference>
<dbReference type="Pfam" id="PF00072">
    <property type="entry name" value="Response_reg"/>
    <property type="match status" value="1"/>
</dbReference>
<evidence type="ECO:0000256" key="6">
    <source>
        <dbReference type="PROSITE-ProRule" id="PRU00050"/>
    </source>
</evidence>
<feature type="region of interest" description="Disordered" evidence="8">
    <location>
        <begin position="137"/>
        <end position="160"/>
    </location>
</feature>
<evidence type="ECO:0000256" key="2">
    <source>
        <dbReference type="ARBA" id="ARBA00022500"/>
    </source>
</evidence>
<feature type="domain" description="Response regulatory" evidence="9">
    <location>
        <begin position="3"/>
        <end position="120"/>
    </location>
</feature>
<feature type="compositionally biased region" description="Pro residues" evidence="8">
    <location>
        <begin position="147"/>
        <end position="158"/>
    </location>
</feature>
<dbReference type="Gene3D" id="3.40.50.180">
    <property type="entry name" value="Methylesterase CheB, C-terminal domain"/>
    <property type="match status" value="1"/>
</dbReference>
<dbReference type="GO" id="GO:0006935">
    <property type="term" value="P:chemotaxis"/>
    <property type="evidence" value="ECO:0007669"/>
    <property type="project" value="UniProtKB-UniRule"/>
</dbReference>
<dbReference type="Proteomes" id="UP000271683">
    <property type="component" value="Unassembled WGS sequence"/>
</dbReference>
<sequence>MIRVLLVEDSATMRAHLRESLAADPELQVVGEALDGPQAVELVGRLRPDVVTMDMMLPTMSGLAATEHIMAEFPTPILVVSSADRQELFSTYNALAAGAVDVLEKPRGDASDASWGLRLCSAVRLVSRIRVITHPRARLDGRNRGAGPPPSSGPPPVAAAPVQAAPVPVRETALQAVAVGASTGGPGALTDLLRALPSGFRAPVLCVQHIAASEPFAVAFSDWLAGQTGRDVAYARDGVPLRSLGGRVLLAPPDRHMLIADGLVRLSGAPPRHSCRPSVDVLFDSVAAECGAAAAGCLLTGMGRDGAEGLLRMRSRGATTFAQDEASCVVYGMPREAALLGAAAYILPPARIAARLEDLAPVAGVRR</sequence>
<comment type="catalytic activity">
    <reaction evidence="5">
        <text>L-glutaminyl-[protein] + H2O = L-glutamyl-[protein] + NH4(+)</text>
        <dbReference type="Rhea" id="RHEA:16441"/>
        <dbReference type="Rhea" id="RHEA-COMP:10207"/>
        <dbReference type="Rhea" id="RHEA-COMP:10208"/>
        <dbReference type="ChEBI" id="CHEBI:15377"/>
        <dbReference type="ChEBI" id="CHEBI:28938"/>
        <dbReference type="ChEBI" id="CHEBI:29973"/>
        <dbReference type="ChEBI" id="CHEBI:30011"/>
        <dbReference type="EC" id="3.5.1.44"/>
    </reaction>
</comment>
<dbReference type="PIRSF" id="PIRSF000876">
    <property type="entry name" value="RR_chemtxs_CheB"/>
    <property type="match status" value="1"/>
</dbReference>
<dbReference type="InterPro" id="IPR001789">
    <property type="entry name" value="Sig_transdc_resp-reg_receiver"/>
</dbReference>
<dbReference type="InterPro" id="IPR011006">
    <property type="entry name" value="CheY-like_superfamily"/>
</dbReference>
<dbReference type="InterPro" id="IPR000673">
    <property type="entry name" value="Sig_transdc_resp-reg_Me-estase"/>
</dbReference>
<dbReference type="InterPro" id="IPR035909">
    <property type="entry name" value="CheB_C"/>
</dbReference>
<dbReference type="PROSITE" id="PS50122">
    <property type="entry name" value="CHEB"/>
    <property type="match status" value="1"/>
</dbReference>
<comment type="caution">
    <text evidence="11">The sequence shown here is derived from an EMBL/GenBank/DDBJ whole genome shotgun (WGS) entry which is preliminary data.</text>
</comment>
<name>A0A3N1GVR0_9ACTN</name>
<comment type="function">
    <text evidence="5">Involved in chemotaxis. Part of a chemotaxis signal transduction system that modulates chemotaxis in response to various stimuli. Catalyzes the demethylation of specific methylglutamate residues introduced into the chemoreceptors (methyl-accepting chemotaxis proteins or MCP) by CheR. Also mediates the irreversible deamidation of specific glutamine residues to glutamic acid.</text>
</comment>
<evidence type="ECO:0000313" key="11">
    <source>
        <dbReference type="EMBL" id="ROP34339.1"/>
    </source>
</evidence>
<gene>
    <name evidence="5" type="primary">cheB</name>
    <name evidence="11" type="ORF">EDD30_7419</name>
</gene>
<evidence type="ECO:0000256" key="7">
    <source>
        <dbReference type="PROSITE-ProRule" id="PRU00169"/>
    </source>
</evidence>
<dbReference type="GO" id="GO:0008984">
    <property type="term" value="F:protein-glutamate methylesterase activity"/>
    <property type="evidence" value="ECO:0007669"/>
    <property type="project" value="UniProtKB-UniRule"/>
</dbReference>